<gene>
    <name evidence="1" type="ORF">E2L05_05695</name>
</gene>
<dbReference type="Pfam" id="PF13242">
    <property type="entry name" value="Hydrolase_like"/>
    <property type="match status" value="1"/>
</dbReference>
<dbReference type="InterPro" id="IPR006357">
    <property type="entry name" value="HAD-SF_hydro_IIA"/>
</dbReference>
<keyword evidence="1" id="KW-0378">Hydrolase</keyword>
<protein>
    <submittedName>
        <fullName evidence="1">HAD family hydrolase</fullName>
    </submittedName>
</protein>
<reference evidence="1 2" key="1">
    <citation type="submission" date="2019-03" db="EMBL/GenBank/DDBJ databases">
        <title>Rhodobacteraceae bacterium SM1902, a new member of the family Rhodobacteraceae isolated from Yantai.</title>
        <authorList>
            <person name="Sun Y."/>
        </authorList>
    </citation>
    <scope>NUCLEOTIDE SEQUENCE [LARGE SCALE GENOMIC DNA]</scope>
    <source>
        <strain evidence="1 2">SM1902</strain>
    </source>
</reference>
<dbReference type="Gene3D" id="3.40.50.1000">
    <property type="entry name" value="HAD superfamily/HAD-like"/>
    <property type="match status" value="2"/>
</dbReference>
<dbReference type="OrthoDB" id="148966at2"/>
<dbReference type="AlphaFoldDB" id="A0A4R6B4L4"/>
<evidence type="ECO:0000313" key="1">
    <source>
        <dbReference type="EMBL" id="TDL90418.1"/>
    </source>
</evidence>
<keyword evidence="2" id="KW-1185">Reference proteome</keyword>
<proteinExistence type="predicted"/>
<dbReference type="PANTHER" id="PTHR19288">
    <property type="entry name" value="4-NITROPHENYLPHOSPHATASE-RELATED"/>
    <property type="match status" value="1"/>
</dbReference>
<dbReference type="InterPro" id="IPR023214">
    <property type="entry name" value="HAD_sf"/>
</dbReference>
<dbReference type="GO" id="GO:0005737">
    <property type="term" value="C:cytoplasm"/>
    <property type="evidence" value="ECO:0007669"/>
    <property type="project" value="TreeGrafter"/>
</dbReference>
<dbReference type="Proteomes" id="UP000294562">
    <property type="component" value="Unassembled WGS sequence"/>
</dbReference>
<name>A0A4R6B4L4_9RHOB</name>
<dbReference type="RefSeq" id="WP_133341933.1">
    <property type="nucleotide sequence ID" value="NZ_SMZO01000009.1"/>
</dbReference>
<sequence length="302" mass="32311">MRNPNWPNTAPTAFDRYEAIKPRSPLSPQFSARAQTGASLVDTLDAYDAYVLDAYGVLVVGDQPIPGAATRIAQLRKAGKSVCVLTNGSSYPRARALQKYHALGFDFAAHEVVSSRDVAAEQMAAIAPEARWAGIALAEDDFSDIEAHIEDLLADDQLWDTADAFAFLSSDRWNDALQDRLCAALDRRPRPLLIANPDLVAPNLDGLSIEPGWFAHDVWDRTGQAPIFHGKPYGSAFDAVATRMDVSRAAMVGDTLHTDIVGGAAAGLGTVLVTGLGLFAGHDVQGFIDASGIVPDWVVPTT</sequence>
<organism evidence="1 2">
    <name type="scientific">Meridianimarinicoccus aquatilis</name>
    <dbReference type="NCBI Taxonomy" id="2552766"/>
    <lineage>
        <taxon>Bacteria</taxon>
        <taxon>Pseudomonadati</taxon>
        <taxon>Pseudomonadota</taxon>
        <taxon>Alphaproteobacteria</taxon>
        <taxon>Rhodobacterales</taxon>
        <taxon>Paracoccaceae</taxon>
        <taxon>Meridianimarinicoccus</taxon>
    </lineage>
</organism>
<dbReference type="PANTHER" id="PTHR19288:SF90">
    <property type="entry name" value="OS08G0542600 PROTEIN"/>
    <property type="match status" value="1"/>
</dbReference>
<dbReference type="SUPFAM" id="SSF56784">
    <property type="entry name" value="HAD-like"/>
    <property type="match status" value="1"/>
</dbReference>
<comment type="caution">
    <text evidence="1">The sequence shown here is derived from an EMBL/GenBank/DDBJ whole genome shotgun (WGS) entry which is preliminary data.</text>
</comment>
<dbReference type="Pfam" id="PF13344">
    <property type="entry name" value="Hydrolase_6"/>
    <property type="match status" value="1"/>
</dbReference>
<evidence type="ECO:0000313" key="2">
    <source>
        <dbReference type="Proteomes" id="UP000294562"/>
    </source>
</evidence>
<accession>A0A4R6B4L4</accession>
<dbReference type="InterPro" id="IPR036412">
    <property type="entry name" value="HAD-like_sf"/>
</dbReference>
<dbReference type="GO" id="GO:0016791">
    <property type="term" value="F:phosphatase activity"/>
    <property type="evidence" value="ECO:0007669"/>
    <property type="project" value="TreeGrafter"/>
</dbReference>
<dbReference type="EMBL" id="SMZO01000009">
    <property type="protein sequence ID" value="TDL90418.1"/>
    <property type="molecule type" value="Genomic_DNA"/>
</dbReference>